<dbReference type="Pfam" id="PF02643">
    <property type="entry name" value="DUF192"/>
    <property type="match status" value="1"/>
</dbReference>
<organism evidence="1 2">
    <name type="scientific">Patiriisocius marinus</name>
    <dbReference type="NCBI Taxonomy" id="1397112"/>
    <lineage>
        <taxon>Bacteria</taxon>
        <taxon>Pseudomonadati</taxon>
        <taxon>Bacteroidota</taxon>
        <taxon>Flavobacteriia</taxon>
        <taxon>Flavobacteriales</taxon>
        <taxon>Flavobacteriaceae</taxon>
        <taxon>Patiriisocius</taxon>
    </lineage>
</organism>
<comment type="caution">
    <text evidence="1">The sequence shown here is derived from an EMBL/GenBank/DDBJ whole genome shotgun (WGS) entry which is preliminary data.</text>
</comment>
<dbReference type="RefSeq" id="WP_151675245.1">
    <property type="nucleotide sequence ID" value="NZ_BKCG01000010.1"/>
</dbReference>
<reference evidence="1 2" key="1">
    <citation type="submission" date="2019-08" db="EMBL/GenBank/DDBJ databases">
        <title>Draft genome sequence of Ulvibacter marinus type strain NBRC 109484.</title>
        <authorList>
            <person name="Kawano K."/>
            <person name="Ushijima N."/>
            <person name="Kihara M."/>
            <person name="Itoh H."/>
        </authorList>
    </citation>
    <scope>NUCLEOTIDE SEQUENCE [LARGE SCALE GENOMIC DNA]</scope>
    <source>
        <strain evidence="1 2">NBRC 109484</strain>
    </source>
</reference>
<gene>
    <name evidence="1" type="ORF">ULMA_29270</name>
</gene>
<dbReference type="PROSITE" id="PS51257">
    <property type="entry name" value="PROKAR_LIPOPROTEIN"/>
    <property type="match status" value="1"/>
</dbReference>
<name>A0A5J4IS92_9FLAO</name>
<dbReference type="PANTHER" id="PTHR37953">
    <property type="entry name" value="UPF0127 PROTEIN MJ1496"/>
    <property type="match status" value="1"/>
</dbReference>
<dbReference type="EMBL" id="BKCG01000010">
    <property type="protein sequence ID" value="GER60819.1"/>
    <property type="molecule type" value="Genomic_DNA"/>
</dbReference>
<proteinExistence type="predicted"/>
<evidence type="ECO:0000313" key="1">
    <source>
        <dbReference type="EMBL" id="GER60819.1"/>
    </source>
</evidence>
<protein>
    <recommendedName>
        <fullName evidence="3">DUF192 domain-containing protein</fullName>
    </recommendedName>
</protein>
<dbReference type="Gene3D" id="2.60.120.1140">
    <property type="entry name" value="Protein of unknown function DUF192"/>
    <property type="match status" value="1"/>
</dbReference>
<keyword evidence="2" id="KW-1185">Reference proteome</keyword>
<dbReference type="OrthoDB" id="5526466at2"/>
<evidence type="ECO:0000313" key="2">
    <source>
        <dbReference type="Proteomes" id="UP000326509"/>
    </source>
</evidence>
<accession>A0A5J4IS92</accession>
<dbReference type="Proteomes" id="UP000326509">
    <property type="component" value="Unassembled WGS sequence"/>
</dbReference>
<evidence type="ECO:0008006" key="3">
    <source>
        <dbReference type="Google" id="ProtNLM"/>
    </source>
</evidence>
<dbReference type="InterPro" id="IPR038695">
    <property type="entry name" value="Saro_0823-like_sf"/>
</dbReference>
<sequence>MSRKLKYIILTAISFTLGLQSCKETVTENKSLTQEIEFSNDGSLKVFSNDSETEISTFNIETAIGNYETETGLMHRKSMPKDYGMLFIFDKVQPRSFYMKNTIIELDIIYLDEDKNIVKIYHNAKPFDPTSLPSEAPIKYVLEVNGGIATSLNIKVGDRTEWVLKQ</sequence>
<dbReference type="PANTHER" id="PTHR37953:SF1">
    <property type="entry name" value="UPF0127 PROTEIN MJ1496"/>
    <property type="match status" value="1"/>
</dbReference>
<dbReference type="AlphaFoldDB" id="A0A5J4IS92"/>
<dbReference type="InterPro" id="IPR003795">
    <property type="entry name" value="DUF192"/>
</dbReference>